<proteinExistence type="predicted"/>
<evidence type="ECO:0000256" key="3">
    <source>
        <dbReference type="ARBA" id="ARBA00022723"/>
    </source>
</evidence>
<keyword evidence="1" id="KW-0813">Transport</keyword>
<accession>A0ABT5MEY2</accession>
<dbReference type="Gene3D" id="1.10.760.10">
    <property type="entry name" value="Cytochrome c-like domain"/>
    <property type="match status" value="1"/>
</dbReference>
<evidence type="ECO:0000256" key="6">
    <source>
        <dbReference type="PROSITE-ProRule" id="PRU00433"/>
    </source>
</evidence>
<dbReference type="PANTHER" id="PTHR11961">
    <property type="entry name" value="CYTOCHROME C"/>
    <property type="match status" value="1"/>
</dbReference>
<dbReference type="PROSITE" id="PS51007">
    <property type="entry name" value="CYTC"/>
    <property type="match status" value="1"/>
</dbReference>
<feature type="domain" description="Cytochrome c" evidence="7">
    <location>
        <begin position="24"/>
        <end position="121"/>
    </location>
</feature>
<evidence type="ECO:0000313" key="8">
    <source>
        <dbReference type="EMBL" id="MDD0815137.1"/>
    </source>
</evidence>
<evidence type="ECO:0000256" key="2">
    <source>
        <dbReference type="ARBA" id="ARBA00022617"/>
    </source>
</evidence>
<evidence type="ECO:0000256" key="1">
    <source>
        <dbReference type="ARBA" id="ARBA00022448"/>
    </source>
</evidence>
<evidence type="ECO:0000259" key="7">
    <source>
        <dbReference type="PROSITE" id="PS51007"/>
    </source>
</evidence>
<dbReference type="EMBL" id="JAQSIO010000003">
    <property type="protein sequence ID" value="MDD0815137.1"/>
    <property type="molecule type" value="Genomic_DNA"/>
</dbReference>
<evidence type="ECO:0000256" key="5">
    <source>
        <dbReference type="ARBA" id="ARBA00023004"/>
    </source>
</evidence>
<sequence>MTQGLCAGGASGPAAQSAAAAQSVPVLRGQTLYQARCSGCHAVDANDIGPLHRGVLGRRAGTVPGFDYSPALRASRLVWTRQTLDAWLRDPEALVPGQGMDEQVLDPQERQDLIVYLASLL</sequence>
<dbReference type="InterPro" id="IPR002327">
    <property type="entry name" value="Cyt_c_1A/1B"/>
</dbReference>
<protein>
    <submittedName>
        <fullName evidence="8">C-type cytochrome</fullName>
    </submittedName>
</protein>
<keyword evidence="5 6" id="KW-0408">Iron</keyword>
<keyword evidence="3 6" id="KW-0479">Metal-binding</keyword>
<dbReference type="PRINTS" id="PR00604">
    <property type="entry name" value="CYTCHRMECIAB"/>
</dbReference>
<keyword evidence="9" id="KW-1185">Reference proteome</keyword>
<dbReference type="Pfam" id="PF00034">
    <property type="entry name" value="Cytochrom_C"/>
    <property type="match status" value="1"/>
</dbReference>
<dbReference type="Proteomes" id="UP001528672">
    <property type="component" value="Unassembled WGS sequence"/>
</dbReference>
<dbReference type="SUPFAM" id="SSF46626">
    <property type="entry name" value="Cytochrome c"/>
    <property type="match status" value="1"/>
</dbReference>
<comment type="caution">
    <text evidence="8">The sequence shown here is derived from an EMBL/GenBank/DDBJ whole genome shotgun (WGS) entry which is preliminary data.</text>
</comment>
<reference evidence="8 9" key="1">
    <citation type="submission" date="2023-02" db="EMBL/GenBank/DDBJ databases">
        <title>Bacterial whole genome sequence for Curvibacter sp. HBC28.</title>
        <authorList>
            <person name="Le V."/>
            <person name="Ko S.-R."/>
            <person name="Ahn C.-Y."/>
            <person name="Oh H.-M."/>
        </authorList>
    </citation>
    <scope>NUCLEOTIDE SEQUENCE [LARGE SCALE GENOMIC DNA]</scope>
    <source>
        <strain evidence="8 9">HBC28</strain>
    </source>
</reference>
<keyword evidence="2 6" id="KW-0349">Heme</keyword>
<dbReference type="InterPro" id="IPR036909">
    <property type="entry name" value="Cyt_c-like_dom_sf"/>
</dbReference>
<dbReference type="RefSeq" id="WP_273926792.1">
    <property type="nucleotide sequence ID" value="NZ_JAQSIO010000003.1"/>
</dbReference>
<evidence type="ECO:0000313" key="9">
    <source>
        <dbReference type="Proteomes" id="UP001528672"/>
    </source>
</evidence>
<evidence type="ECO:0000256" key="4">
    <source>
        <dbReference type="ARBA" id="ARBA00022982"/>
    </source>
</evidence>
<keyword evidence="4" id="KW-0249">Electron transport</keyword>
<name>A0ABT5MEY2_9BURK</name>
<organism evidence="8 9">
    <name type="scientific">Curvibacter microcysteis</name>
    <dbReference type="NCBI Taxonomy" id="3026419"/>
    <lineage>
        <taxon>Bacteria</taxon>
        <taxon>Pseudomonadati</taxon>
        <taxon>Pseudomonadota</taxon>
        <taxon>Betaproteobacteria</taxon>
        <taxon>Burkholderiales</taxon>
        <taxon>Comamonadaceae</taxon>
        <taxon>Curvibacter</taxon>
    </lineage>
</organism>
<gene>
    <name evidence="8" type="ORF">PSQ39_10895</name>
</gene>
<dbReference type="InterPro" id="IPR009056">
    <property type="entry name" value="Cyt_c-like_dom"/>
</dbReference>